<dbReference type="Proteomes" id="UP001140560">
    <property type="component" value="Unassembled WGS sequence"/>
</dbReference>
<accession>A0A9W9CRU6</accession>
<dbReference type="AlphaFoldDB" id="A0A9W9CRU6"/>
<dbReference type="Pfam" id="PF00743">
    <property type="entry name" value="FMO-like"/>
    <property type="match status" value="1"/>
</dbReference>
<organism evidence="5 6">
    <name type="scientific">Neocucurbitaria cava</name>
    <dbReference type="NCBI Taxonomy" id="798079"/>
    <lineage>
        <taxon>Eukaryota</taxon>
        <taxon>Fungi</taxon>
        <taxon>Dikarya</taxon>
        <taxon>Ascomycota</taxon>
        <taxon>Pezizomycotina</taxon>
        <taxon>Dothideomycetes</taxon>
        <taxon>Pleosporomycetidae</taxon>
        <taxon>Pleosporales</taxon>
        <taxon>Pleosporineae</taxon>
        <taxon>Cucurbitariaceae</taxon>
        <taxon>Neocucurbitaria</taxon>
    </lineage>
</organism>
<proteinExistence type="predicted"/>
<reference evidence="5" key="1">
    <citation type="submission" date="2022-10" db="EMBL/GenBank/DDBJ databases">
        <title>Tapping the CABI collections for fungal endophytes: first genome assemblies for Collariella, Neodidymelliopsis, Ascochyta clinopodiicola, Didymella pomorum, Didymosphaeria variabile, Neocosmospora piperis and Neocucurbitaria cava.</title>
        <authorList>
            <person name="Hill R."/>
        </authorList>
    </citation>
    <scope>NUCLEOTIDE SEQUENCE</scope>
    <source>
        <strain evidence="5">IMI 356814</strain>
    </source>
</reference>
<keyword evidence="1" id="KW-0285">Flavoprotein</keyword>
<protein>
    <submittedName>
        <fullName evidence="5">Uncharacterized protein</fullName>
    </submittedName>
</protein>
<keyword evidence="3" id="KW-0521">NADP</keyword>
<evidence type="ECO:0000256" key="4">
    <source>
        <dbReference type="ARBA" id="ARBA00023002"/>
    </source>
</evidence>
<dbReference type="PRINTS" id="PR00370">
    <property type="entry name" value="FMOXYGENASE"/>
</dbReference>
<dbReference type="GO" id="GO:0050661">
    <property type="term" value="F:NADP binding"/>
    <property type="evidence" value="ECO:0007669"/>
    <property type="project" value="InterPro"/>
</dbReference>
<dbReference type="InterPro" id="IPR020946">
    <property type="entry name" value="Flavin_mOase-like"/>
</dbReference>
<dbReference type="PANTHER" id="PTHR43098:SF5">
    <property type="entry name" value="DUAL-FUNCTIONAL MONOOXYGENASE_METHYLTRANSFERASE PSOF"/>
    <property type="match status" value="1"/>
</dbReference>
<evidence type="ECO:0000256" key="2">
    <source>
        <dbReference type="ARBA" id="ARBA00022827"/>
    </source>
</evidence>
<dbReference type="InterPro" id="IPR050775">
    <property type="entry name" value="FAD-binding_Monooxygenases"/>
</dbReference>
<dbReference type="InterPro" id="IPR036188">
    <property type="entry name" value="FAD/NAD-bd_sf"/>
</dbReference>
<evidence type="ECO:0000313" key="6">
    <source>
        <dbReference type="Proteomes" id="UP001140560"/>
    </source>
</evidence>
<keyword evidence="6" id="KW-1185">Reference proteome</keyword>
<dbReference type="InterPro" id="IPR000960">
    <property type="entry name" value="Flavin_mOase"/>
</dbReference>
<dbReference type="GO" id="GO:0050660">
    <property type="term" value="F:flavin adenine dinucleotide binding"/>
    <property type="evidence" value="ECO:0007669"/>
    <property type="project" value="InterPro"/>
</dbReference>
<dbReference type="SUPFAM" id="SSF51905">
    <property type="entry name" value="FAD/NAD(P)-binding domain"/>
    <property type="match status" value="3"/>
</dbReference>
<sequence length="558" mass="63141">MGSILQETQQPYDVLIIGAGLSGLCSLYHIRERFPTWRVKVLEAGTDVGGVWYWNRYPGCQIDTESLSYCFSFDKELLQEWEWTDTFAKQPETHRYIKRVAEKHNMEKDIIFNTRIKSAHWDDRSHTWTFVDEDGDEYLTRFFVSCLGFLSSPTLPKIPGIADFKGDSFHTSRWPADLDVGRDFAGKRIGVIGTGATGIQTITALSKAPSIKSLSVFQRTANWSAPLRNVPLSVEDMAKAKGEYDAIFQRCATTPTCFLHEADARKSLEVTPEERLEHWEKLYNSSGFGKWLGVFSDTYVDREANSMYSNFMAEKMRQRVRDPLVAESLIPKNHGFGTRRVPLESGYFETFNMDHVHLVDLQKTPIARVVSEGIETEDGKLHELDVLIFATGFDAITGAFSAIDWHAKDDRPLIASRGSERYSSAIWPDHRPKTYLGLSAPAMPNMLMVLGPHQPFGNATRSIEHASGVICDIFAYCKDNGYTYFEPTIEAVDSWTEHVFKCGSTGLVNEVDSWMTGINKNVEGKTERTVARYAGSAIEFRKRCERCKESGYEGFVFA</sequence>
<dbReference type="OrthoDB" id="66881at2759"/>
<gene>
    <name evidence="5" type="ORF">N0V83_000159</name>
</gene>
<evidence type="ECO:0000256" key="1">
    <source>
        <dbReference type="ARBA" id="ARBA00022630"/>
    </source>
</evidence>
<evidence type="ECO:0000313" key="5">
    <source>
        <dbReference type="EMBL" id="KAJ4377334.1"/>
    </source>
</evidence>
<keyword evidence="2" id="KW-0274">FAD</keyword>
<dbReference type="GO" id="GO:0004499">
    <property type="term" value="F:N,N-dimethylaniline monooxygenase activity"/>
    <property type="evidence" value="ECO:0007669"/>
    <property type="project" value="InterPro"/>
</dbReference>
<keyword evidence="4" id="KW-0560">Oxidoreductase</keyword>
<dbReference type="EMBL" id="JAPEUY010000001">
    <property type="protein sequence ID" value="KAJ4377334.1"/>
    <property type="molecule type" value="Genomic_DNA"/>
</dbReference>
<name>A0A9W9CRU6_9PLEO</name>
<comment type="caution">
    <text evidence="5">The sequence shown here is derived from an EMBL/GenBank/DDBJ whole genome shotgun (WGS) entry which is preliminary data.</text>
</comment>
<evidence type="ECO:0000256" key="3">
    <source>
        <dbReference type="ARBA" id="ARBA00022857"/>
    </source>
</evidence>
<dbReference type="Gene3D" id="3.50.50.60">
    <property type="entry name" value="FAD/NAD(P)-binding domain"/>
    <property type="match status" value="2"/>
</dbReference>
<dbReference type="PANTHER" id="PTHR43098">
    <property type="entry name" value="L-ORNITHINE N(5)-MONOOXYGENASE-RELATED"/>
    <property type="match status" value="1"/>
</dbReference>